<protein>
    <submittedName>
        <fullName evidence="1">Uncharacterized protein</fullName>
    </submittedName>
</protein>
<sequence length="245" mass="28145">MEETMLPEAKIHNDLESTVKIVNAKVQQLRTTGLTRGDWDALKNGRLWLIWGDHDETTRTSKISVTVWRRTRARNAYREIQDASNHLFLAVALSVTPTSCGKTTFRPILDYLTSLSNYESFSFLLSSSAKAIFETTAVEQGFSGNHRYLDFMQKVFPQQELRQIQFAYSLVRRDNVPSFLEAMQEGIYSSRLWSEEEMQGGDTSGCLTIFIPTREEEDGSCNIRVDRNVLMRAIHRFGMTKLKLE</sequence>
<dbReference type="Proteomes" id="UP000326950">
    <property type="component" value="Unassembled WGS sequence"/>
</dbReference>
<dbReference type="AlphaFoldDB" id="A0A5N6UVJ9"/>
<gene>
    <name evidence="1" type="ORF">BDV40DRAFT_264835</name>
</gene>
<reference evidence="1 2" key="1">
    <citation type="submission" date="2019-04" db="EMBL/GenBank/DDBJ databases">
        <title>Friends and foes A comparative genomics study of 23 Aspergillus species from section Flavi.</title>
        <authorList>
            <consortium name="DOE Joint Genome Institute"/>
            <person name="Kjaerbolling I."/>
            <person name="Vesth T."/>
            <person name="Frisvad J.C."/>
            <person name="Nybo J.L."/>
            <person name="Theobald S."/>
            <person name="Kildgaard S."/>
            <person name="Isbrandt T."/>
            <person name="Kuo A."/>
            <person name="Sato A."/>
            <person name="Lyhne E.K."/>
            <person name="Kogle M.E."/>
            <person name="Wiebenga A."/>
            <person name="Kun R.S."/>
            <person name="Lubbers R.J."/>
            <person name="Makela M.R."/>
            <person name="Barry K."/>
            <person name="Chovatia M."/>
            <person name="Clum A."/>
            <person name="Daum C."/>
            <person name="Haridas S."/>
            <person name="He G."/>
            <person name="LaButti K."/>
            <person name="Lipzen A."/>
            <person name="Mondo S."/>
            <person name="Riley R."/>
            <person name="Salamov A."/>
            <person name="Simmons B.A."/>
            <person name="Magnuson J.K."/>
            <person name="Henrissat B."/>
            <person name="Mortensen U.H."/>
            <person name="Larsen T.O."/>
            <person name="Devries R.P."/>
            <person name="Grigoriev I.V."/>
            <person name="Machida M."/>
            <person name="Baker S.E."/>
            <person name="Andersen M.R."/>
        </authorList>
    </citation>
    <scope>NUCLEOTIDE SEQUENCE [LARGE SCALE GENOMIC DNA]</scope>
    <source>
        <strain evidence="1 2">CBS 117626</strain>
    </source>
</reference>
<keyword evidence="2" id="KW-1185">Reference proteome</keyword>
<name>A0A5N6UVJ9_ASPTM</name>
<dbReference type="EMBL" id="ML738626">
    <property type="protein sequence ID" value="KAE8162677.1"/>
    <property type="molecule type" value="Genomic_DNA"/>
</dbReference>
<dbReference type="OrthoDB" id="4483868at2759"/>
<evidence type="ECO:0000313" key="2">
    <source>
        <dbReference type="Proteomes" id="UP000326950"/>
    </source>
</evidence>
<accession>A0A5N6UVJ9</accession>
<organism evidence="1 2">
    <name type="scientific">Aspergillus tamarii</name>
    <dbReference type="NCBI Taxonomy" id="41984"/>
    <lineage>
        <taxon>Eukaryota</taxon>
        <taxon>Fungi</taxon>
        <taxon>Dikarya</taxon>
        <taxon>Ascomycota</taxon>
        <taxon>Pezizomycotina</taxon>
        <taxon>Eurotiomycetes</taxon>
        <taxon>Eurotiomycetidae</taxon>
        <taxon>Eurotiales</taxon>
        <taxon>Aspergillaceae</taxon>
        <taxon>Aspergillus</taxon>
        <taxon>Aspergillus subgen. Circumdati</taxon>
    </lineage>
</organism>
<proteinExistence type="predicted"/>
<evidence type="ECO:0000313" key="1">
    <source>
        <dbReference type="EMBL" id="KAE8162677.1"/>
    </source>
</evidence>